<dbReference type="AlphaFoldDB" id="A0A511V1C4"/>
<comment type="caution">
    <text evidence="1">The sequence shown here is derived from an EMBL/GenBank/DDBJ whole genome shotgun (WGS) entry which is preliminary data.</text>
</comment>
<dbReference type="RefSeq" id="WP_146937849.1">
    <property type="nucleotide sequence ID" value="NZ_BJXW01000019.1"/>
</dbReference>
<dbReference type="EMBL" id="BJXW01000019">
    <property type="protein sequence ID" value="GEN31553.1"/>
    <property type="molecule type" value="Genomic_DNA"/>
</dbReference>
<dbReference type="Proteomes" id="UP000321491">
    <property type="component" value="Unassembled WGS sequence"/>
</dbReference>
<reference evidence="1 2" key="1">
    <citation type="submission" date="2019-07" db="EMBL/GenBank/DDBJ databases">
        <title>Whole genome shotgun sequence of Cerasibacillus quisquiliarum NBRC 102429.</title>
        <authorList>
            <person name="Hosoyama A."/>
            <person name="Uohara A."/>
            <person name="Ohji S."/>
            <person name="Ichikawa N."/>
        </authorList>
    </citation>
    <scope>NUCLEOTIDE SEQUENCE [LARGE SCALE GENOMIC DNA]</scope>
    <source>
        <strain evidence="1 2">NBRC 102429</strain>
    </source>
</reference>
<sequence length="465" mass="53383">MEKMDQPLISVFNQEAESAEMYQTMRDIVSLAGVFSALGNAKTFEAPLEILVFLRVIHFFHRESLGLDDPIANSETVYYRYLNTYQDIEPPTKERIERYVNILVKYNWVTKQAKRLKMRNTGKRMMDALIRVANDSLAYYMQDDIGRSLFQAKRDAEISEAYDDYGISGGHAIASMIRHLNDAIELLKERELELLADRDALPELERIHVLMDELDVKMKERLDRLSTVEDGLMMRDLIQSGTGALAEGTNLSLGMINKYLKFISMQSTDIGSSIAPEKVRQFIEKMFHPPIDSDIPNAHQILSFMEQDVYSGEAIDGMWVPVKMIPFLSGQAIEDGIDYLEHYEPYVDEDISEEEEITYQSDTIDASDMEDVFSEAVWTMTKAVIDTEAIEGYLDKHDEAELEQLIVEATSPQFGDAIRSLMATSALVGNKKVEMKQSDVTKTYEKEWEWIKDGDRKHKVRQRKK</sequence>
<name>A0A511V1C4_9BACI</name>
<keyword evidence="2" id="KW-1185">Reference proteome</keyword>
<organism evidence="1 2">
    <name type="scientific">Cerasibacillus quisquiliarum</name>
    <dbReference type="NCBI Taxonomy" id="227865"/>
    <lineage>
        <taxon>Bacteria</taxon>
        <taxon>Bacillati</taxon>
        <taxon>Bacillota</taxon>
        <taxon>Bacilli</taxon>
        <taxon>Bacillales</taxon>
        <taxon>Bacillaceae</taxon>
        <taxon>Cerasibacillus</taxon>
    </lineage>
</organism>
<gene>
    <name evidence="1" type="ORF">CQU01_17910</name>
</gene>
<evidence type="ECO:0000313" key="2">
    <source>
        <dbReference type="Proteomes" id="UP000321491"/>
    </source>
</evidence>
<dbReference type="OrthoDB" id="2505901at2"/>
<evidence type="ECO:0000313" key="1">
    <source>
        <dbReference type="EMBL" id="GEN31553.1"/>
    </source>
</evidence>
<protein>
    <submittedName>
        <fullName evidence="1">Uncharacterized protein</fullName>
    </submittedName>
</protein>
<proteinExistence type="predicted"/>
<accession>A0A511V1C4</accession>